<proteinExistence type="predicted"/>
<gene>
    <name evidence="3" type="ORF">ACFPIK_12075</name>
</gene>
<evidence type="ECO:0000313" key="3">
    <source>
        <dbReference type="EMBL" id="MFC5192504.1"/>
    </source>
</evidence>
<dbReference type="Pfam" id="PF05569">
    <property type="entry name" value="Peptidase_M56"/>
    <property type="match status" value="1"/>
</dbReference>
<protein>
    <submittedName>
        <fullName evidence="3">M56 family metallopeptidase</fullName>
    </submittedName>
</protein>
<feature type="transmembrane region" description="Helical" evidence="1">
    <location>
        <begin position="104"/>
        <end position="122"/>
    </location>
</feature>
<keyword evidence="1" id="KW-0472">Membrane</keyword>
<organism evidence="3 4">
    <name type="scientific">Algoriphagus aquatilis</name>
    <dbReference type="NCBI Taxonomy" id="490186"/>
    <lineage>
        <taxon>Bacteria</taxon>
        <taxon>Pseudomonadati</taxon>
        <taxon>Bacteroidota</taxon>
        <taxon>Cytophagia</taxon>
        <taxon>Cytophagales</taxon>
        <taxon>Cyclobacteriaceae</taxon>
        <taxon>Algoriphagus</taxon>
    </lineage>
</organism>
<dbReference type="RefSeq" id="WP_377915576.1">
    <property type="nucleotide sequence ID" value="NZ_JBHSKS010000009.1"/>
</dbReference>
<feature type="transmembrane region" description="Helical" evidence="1">
    <location>
        <begin position="33"/>
        <end position="53"/>
    </location>
</feature>
<name>A0ABW0BX32_9BACT</name>
<dbReference type="PANTHER" id="PTHR34978:SF3">
    <property type="entry name" value="SLR0241 PROTEIN"/>
    <property type="match status" value="1"/>
</dbReference>
<dbReference type="PANTHER" id="PTHR34978">
    <property type="entry name" value="POSSIBLE SENSOR-TRANSDUCER PROTEIN BLAR"/>
    <property type="match status" value="1"/>
</dbReference>
<evidence type="ECO:0000313" key="4">
    <source>
        <dbReference type="Proteomes" id="UP001596163"/>
    </source>
</evidence>
<sequence length="411" mass="47449">MEYLLKSILCLLLLLLFHRLVLQQEVLYRFNRFFLLAAVIGSFLIPMVTIEVAQEEANSLVLEDVYSEEITSVEPFQAVVEMPVLEGENHGADKVQIPWKEIGWTVYLIGVVVFLVRFLRNLRLIFNQVNGNLNVTYRQETLVLIPELVSPFSFLKYIFYSKNAFEKYGISEAVFLHEQCHVRERHSWDVMFIEALLVVFWFHPGLYLAIQSIRLNHEFIADQQVIQRLPVSEYQSLLLSILSGQQVFALGSSLNFPLTKKRFAMMNKTTPKGKKWALIVLSFSLILVSGFLFSTKVVADKAENSQSTSETKKSVAFSPSSQNLSTYTALYGKYQTQINANRLFSTFTQEEIIRMEGDFRLLELGFARLSLEERRQVKRPSFPFAKLTQDGKVIYKKIEDLTEEERKNMAC</sequence>
<feature type="transmembrane region" description="Helical" evidence="1">
    <location>
        <begin position="276"/>
        <end position="294"/>
    </location>
</feature>
<feature type="domain" description="Peptidase M56" evidence="2">
    <location>
        <begin position="172"/>
        <end position="247"/>
    </location>
</feature>
<dbReference type="Proteomes" id="UP001596163">
    <property type="component" value="Unassembled WGS sequence"/>
</dbReference>
<keyword evidence="4" id="KW-1185">Reference proteome</keyword>
<evidence type="ECO:0000259" key="2">
    <source>
        <dbReference type="Pfam" id="PF05569"/>
    </source>
</evidence>
<dbReference type="InterPro" id="IPR052173">
    <property type="entry name" value="Beta-lactam_resp_regulator"/>
</dbReference>
<keyword evidence="1" id="KW-0812">Transmembrane</keyword>
<dbReference type="InterPro" id="IPR008756">
    <property type="entry name" value="Peptidase_M56"/>
</dbReference>
<accession>A0ABW0BX32</accession>
<reference evidence="4" key="1">
    <citation type="journal article" date="2019" name="Int. J. Syst. Evol. Microbiol.">
        <title>The Global Catalogue of Microorganisms (GCM) 10K type strain sequencing project: providing services to taxonomists for standard genome sequencing and annotation.</title>
        <authorList>
            <consortium name="The Broad Institute Genomics Platform"/>
            <consortium name="The Broad Institute Genome Sequencing Center for Infectious Disease"/>
            <person name="Wu L."/>
            <person name="Ma J."/>
        </authorList>
    </citation>
    <scope>NUCLEOTIDE SEQUENCE [LARGE SCALE GENOMIC DNA]</scope>
    <source>
        <strain evidence="4">CGMCC 1.7030</strain>
    </source>
</reference>
<dbReference type="CDD" id="cd07341">
    <property type="entry name" value="M56_BlaR1_MecR1_like"/>
    <property type="match status" value="1"/>
</dbReference>
<feature type="transmembrane region" description="Helical" evidence="1">
    <location>
        <begin position="237"/>
        <end position="256"/>
    </location>
</feature>
<keyword evidence="1" id="KW-1133">Transmembrane helix</keyword>
<evidence type="ECO:0000256" key="1">
    <source>
        <dbReference type="SAM" id="Phobius"/>
    </source>
</evidence>
<dbReference type="EMBL" id="JBHSKS010000009">
    <property type="protein sequence ID" value="MFC5192504.1"/>
    <property type="molecule type" value="Genomic_DNA"/>
</dbReference>
<comment type="caution">
    <text evidence="3">The sequence shown here is derived from an EMBL/GenBank/DDBJ whole genome shotgun (WGS) entry which is preliminary data.</text>
</comment>
<feature type="transmembrane region" description="Helical" evidence="1">
    <location>
        <begin position="191"/>
        <end position="210"/>
    </location>
</feature>